<keyword evidence="1" id="KW-0472">Membrane</keyword>
<keyword evidence="1" id="KW-1133">Transmembrane helix</keyword>
<organism evidence="2 3">
    <name type="scientific">Mesobacillus subterraneus</name>
    <dbReference type="NCBI Taxonomy" id="285983"/>
    <lineage>
        <taxon>Bacteria</taxon>
        <taxon>Bacillati</taxon>
        <taxon>Bacillota</taxon>
        <taxon>Bacilli</taxon>
        <taxon>Bacillales</taxon>
        <taxon>Bacillaceae</taxon>
        <taxon>Mesobacillus</taxon>
    </lineage>
</organism>
<reference evidence="3" key="1">
    <citation type="submission" date="2018-12" db="EMBL/GenBank/DDBJ databases">
        <title>Bacillus chawlae sp. nov., Bacillus glennii sp. nov., and Bacillus saganii sp. nov. Isolated from the Vehicle Assembly Building at Kennedy Space Center where the Viking Spacecraft were Assembled.</title>
        <authorList>
            <person name="Seuylemezian A."/>
            <person name="Vaishampayan P."/>
        </authorList>
    </citation>
    <scope>NUCLEOTIDE SEQUENCE [LARGE SCALE GENOMIC DNA]</scope>
    <source>
        <strain evidence="3">DSM 13966</strain>
    </source>
</reference>
<dbReference type="EMBL" id="RSFW01000002">
    <property type="protein sequence ID" value="RSD29227.1"/>
    <property type="molecule type" value="Genomic_DNA"/>
</dbReference>
<dbReference type="Proteomes" id="UP000279911">
    <property type="component" value="Unassembled WGS sequence"/>
</dbReference>
<name>A0A3R9E9V3_9BACI</name>
<accession>A0A3R9E9V3</accession>
<evidence type="ECO:0000313" key="3">
    <source>
        <dbReference type="Proteomes" id="UP000279911"/>
    </source>
</evidence>
<keyword evidence="1" id="KW-0812">Transmembrane</keyword>
<comment type="caution">
    <text evidence="2">The sequence shown here is derived from an EMBL/GenBank/DDBJ whole genome shotgun (WGS) entry which is preliminary data.</text>
</comment>
<dbReference type="AlphaFoldDB" id="A0A3R9E9V3"/>
<dbReference type="Pfam" id="PF13687">
    <property type="entry name" value="DUF4153"/>
    <property type="match status" value="1"/>
</dbReference>
<sequence>MIRFYVIWAIIFYTIINTVPLDRFVVEQNLKRYQETGKIDIHYLNSLSYDGVEGLVRLYKLNPGHPGLAELLQIRKGEFLDEEVSWNSINLSRKKAEEALMNLEL</sequence>
<gene>
    <name evidence="2" type="ORF">EJA10_00820</name>
</gene>
<evidence type="ECO:0000256" key="1">
    <source>
        <dbReference type="SAM" id="Phobius"/>
    </source>
</evidence>
<protein>
    <submittedName>
        <fullName evidence="2">DUF4173 domain-containing protein</fullName>
    </submittedName>
</protein>
<dbReference type="InterPro" id="IPR025291">
    <property type="entry name" value="DUF4153"/>
</dbReference>
<feature type="transmembrane region" description="Helical" evidence="1">
    <location>
        <begin position="6"/>
        <end position="26"/>
    </location>
</feature>
<evidence type="ECO:0000313" key="2">
    <source>
        <dbReference type="EMBL" id="RSD29227.1"/>
    </source>
</evidence>
<dbReference type="OrthoDB" id="9767931at2"/>
<proteinExistence type="predicted"/>